<keyword evidence="2" id="KW-1185">Reference proteome</keyword>
<accession>A0A8X8W002</accession>
<protein>
    <submittedName>
        <fullName evidence="1">Uncharacterized protein</fullName>
    </submittedName>
</protein>
<gene>
    <name evidence="1" type="ORF">SASPL_154371</name>
</gene>
<dbReference type="Proteomes" id="UP000298416">
    <property type="component" value="Unassembled WGS sequence"/>
</dbReference>
<sequence length="76" mass="8166">MPLSSKTQKRHSSLQPAAAAFRNGSSESLDVVLILLVILLELLSNSKLRPGLKVKLPEQPSSIVAKCDTSQSVPQI</sequence>
<dbReference type="EMBL" id="PNBA02000022">
    <property type="protein sequence ID" value="KAG6385535.1"/>
    <property type="molecule type" value="Genomic_DNA"/>
</dbReference>
<evidence type="ECO:0000313" key="2">
    <source>
        <dbReference type="Proteomes" id="UP000298416"/>
    </source>
</evidence>
<reference evidence="1" key="1">
    <citation type="submission" date="2018-01" db="EMBL/GenBank/DDBJ databases">
        <authorList>
            <person name="Mao J.F."/>
        </authorList>
    </citation>
    <scope>NUCLEOTIDE SEQUENCE</scope>
    <source>
        <strain evidence="1">Huo1</strain>
        <tissue evidence="1">Leaf</tissue>
    </source>
</reference>
<reference evidence="1" key="2">
    <citation type="submission" date="2020-08" db="EMBL/GenBank/DDBJ databases">
        <title>Plant Genome Project.</title>
        <authorList>
            <person name="Zhang R.-G."/>
        </authorList>
    </citation>
    <scope>NUCLEOTIDE SEQUENCE</scope>
    <source>
        <strain evidence="1">Huo1</strain>
        <tissue evidence="1">Leaf</tissue>
    </source>
</reference>
<proteinExistence type="predicted"/>
<evidence type="ECO:0000313" key="1">
    <source>
        <dbReference type="EMBL" id="KAG6385535.1"/>
    </source>
</evidence>
<dbReference type="AlphaFoldDB" id="A0A8X8W002"/>
<organism evidence="1">
    <name type="scientific">Salvia splendens</name>
    <name type="common">Scarlet sage</name>
    <dbReference type="NCBI Taxonomy" id="180675"/>
    <lineage>
        <taxon>Eukaryota</taxon>
        <taxon>Viridiplantae</taxon>
        <taxon>Streptophyta</taxon>
        <taxon>Embryophyta</taxon>
        <taxon>Tracheophyta</taxon>
        <taxon>Spermatophyta</taxon>
        <taxon>Magnoliopsida</taxon>
        <taxon>eudicotyledons</taxon>
        <taxon>Gunneridae</taxon>
        <taxon>Pentapetalae</taxon>
        <taxon>asterids</taxon>
        <taxon>lamiids</taxon>
        <taxon>Lamiales</taxon>
        <taxon>Lamiaceae</taxon>
        <taxon>Nepetoideae</taxon>
        <taxon>Mentheae</taxon>
        <taxon>Salviinae</taxon>
        <taxon>Salvia</taxon>
        <taxon>Salvia subgen. Calosphace</taxon>
        <taxon>core Calosphace</taxon>
    </lineage>
</organism>
<comment type="caution">
    <text evidence="1">The sequence shown here is derived from an EMBL/GenBank/DDBJ whole genome shotgun (WGS) entry which is preliminary data.</text>
</comment>
<name>A0A8X8W002_SALSN</name>